<dbReference type="Pfam" id="PF00440">
    <property type="entry name" value="TetR_N"/>
    <property type="match status" value="1"/>
</dbReference>
<dbReference type="OrthoDB" id="4899232at2"/>
<keyword evidence="2 4" id="KW-0238">DNA-binding</keyword>
<evidence type="ECO:0000256" key="2">
    <source>
        <dbReference type="ARBA" id="ARBA00023125"/>
    </source>
</evidence>
<keyword evidence="8" id="KW-1185">Reference proteome</keyword>
<feature type="region of interest" description="Disordered" evidence="5">
    <location>
        <begin position="182"/>
        <end position="209"/>
    </location>
</feature>
<dbReference type="PRINTS" id="PR00455">
    <property type="entry name" value="HTHTETR"/>
</dbReference>
<dbReference type="Gene3D" id="1.10.357.10">
    <property type="entry name" value="Tetracycline Repressor, domain 2"/>
    <property type="match status" value="1"/>
</dbReference>
<name>D6ZEB7_SEGRD</name>
<evidence type="ECO:0000256" key="3">
    <source>
        <dbReference type="ARBA" id="ARBA00023163"/>
    </source>
</evidence>
<dbReference type="eggNOG" id="COG1309">
    <property type="taxonomic scope" value="Bacteria"/>
</dbReference>
<evidence type="ECO:0000313" key="8">
    <source>
        <dbReference type="Proteomes" id="UP000002247"/>
    </source>
</evidence>
<feature type="DNA-binding region" description="H-T-H motif" evidence="4">
    <location>
        <begin position="34"/>
        <end position="53"/>
    </location>
</feature>
<dbReference type="STRING" id="640132.Srot_0923"/>
<dbReference type="GO" id="GO:0003700">
    <property type="term" value="F:DNA-binding transcription factor activity"/>
    <property type="evidence" value="ECO:0007669"/>
    <property type="project" value="TreeGrafter"/>
</dbReference>
<evidence type="ECO:0000259" key="6">
    <source>
        <dbReference type="PROSITE" id="PS50977"/>
    </source>
</evidence>
<dbReference type="EMBL" id="CP001958">
    <property type="protein sequence ID" value="ADG97397.1"/>
    <property type="molecule type" value="Genomic_DNA"/>
</dbReference>
<keyword evidence="1" id="KW-0805">Transcription regulation</keyword>
<accession>D6ZEB7</accession>
<keyword evidence="3" id="KW-0804">Transcription</keyword>
<dbReference type="InterPro" id="IPR001647">
    <property type="entry name" value="HTH_TetR"/>
</dbReference>
<sequence>MARNKRPQDADEKRAEIVAAARRLFVDIGYDATSMSRLAQQAGVAPNTIYWYFRDKDDVLIAVLNAVVADAWSQYQGVASEPIAARILWLVRQLTQMSRLVNTVHARVEHSPALAEWHHNFHLLTEGLFRHELESLGVPTETLDAEVMIGVFVVEGLLTHDQDEEQQRAVCDVLAARWSSAGPPTLDRAPGLPGAGAPSPGGSLAQEDL</sequence>
<dbReference type="PANTHER" id="PTHR30055:SF226">
    <property type="entry name" value="HTH-TYPE TRANSCRIPTIONAL REGULATOR PKSA"/>
    <property type="match status" value="1"/>
</dbReference>
<dbReference type="Proteomes" id="UP000002247">
    <property type="component" value="Chromosome"/>
</dbReference>
<dbReference type="GO" id="GO:0000976">
    <property type="term" value="F:transcription cis-regulatory region binding"/>
    <property type="evidence" value="ECO:0007669"/>
    <property type="project" value="TreeGrafter"/>
</dbReference>
<evidence type="ECO:0000256" key="1">
    <source>
        <dbReference type="ARBA" id="ARBA00023015"/>
    </source>
</evidence>
<protein>
    <submittedName>
        <fullName evidence="7">Transcriptional regulator, TetR family</fullName>
    </submittedName>
</protein>
<feature type="compositionally biased region" description="Low complexity" evidence="5">
    <location>
        <begin position="189"/>
        <end position="209"/>
    </location>
</feature>
<dbReference type="PANTHER" id="PTHR30055">
    <property type="entry name" value="HTH-TYPE TRANSCRIPTIONAL REGULATOR RUTR"/>
    <property type="match status" value="1"/>
</dbReference>
<proteinExistence type="predicted"/>
<dbReference type="HOGENOM" id="CLU_118980_0_0_11"/>
<dbReference type="GO" id="GO:0045892">
    <property type="term" value="P:negative regulation of DNA-templated transcription"/>
    <property type="evidence" value="ECO:0007669"/>
    <property type="project" value="UniProtKB-ARBA"/>
</dbReference>
<dbReference type="PROSITE" id="PS50977">
    <property type="entry name" value="HTH_TETR_2"/>
    <property type="match status" value="1"/>
</dbReference>
<gene>
    <name evidence="7" type="ordered locus">Srot_0923</name>
</gene>
<dbReference type="SUPFAM" id="SSF46689">
    <property type="entry name" value="Homeodomain-like"/>
    <property type="match status" value="1"/>
</dbReference>
<organism evidence="7 8">
    <name type="scientific">Segniliparus rotundus (strain ATCC BAA-972 / CDC 1076 / CIP 108378 / DSM 44985 / JCM 13578)</name>
    <dbReference type="NCBI Taxonomy" id="640132"/>
    <lineage>
        <taxon>Bacteria</taxon>
        <taxon>Bacillati</taxon>
        <taxon>Actinomycetota</taxon>
        <taxon>Actinomycetes</taxon>
        <taxon>Mycobacteriales</taxon>
        <taxon>Segniliparaceae</taxon>
        <taxon>Segniliparus</taxon>
    </lineage>
</organism>
<dbReference type="KEGG" id="srt:Srot_0923"/>
<dbReference type="FunFam" id="1.10.10.60:FF:000141">
    <property type="entry name" value="TetR family transcriptional regulator"/>
    <property type="match status" value="1"/>
</dbReference>
<reference evidence="7 8" key="1">
    <citation type="journal article" date="2010" name="Stand. Genomic Sci.">
        <title>Complete genome sequence of Segniliparus rotundus type strain (CDC 1076).</title>
        <authorList>
            <person name="Sikorski J."/>
            <person name="Lapidus A."/>
            <person name="Copeland A."/>
            <person name="Misra M."/>
            <person name="Glavina Del Rio T."/>
            <person name="Nolan M."/>
            <person name="Lucas S."/>
            <person name="Chen F."/>
            <person name="Tice H."/>
            <person name="Cheng J.F."/>
            <person name="Jando M."/>
            <person name="Schneider S."/>
            <person name="Bruce D."/>
            <person name="Goodwin L."/>
            <person name="Pitluck S."/>
            <person name="Liolios K."/>
            <person name="Mikhailova N."/>
            <person name="Pati A."/>
            <person name="Ivanova N."/>
            <person name="Mavromatis K."/>
            <person name="Chen A."/>
            <person name="Palaniappan K."/>
            <person name="Chertkov O."/>
            <person name="Land M."/>
            <person name="Hauser L."/>
            <person name="Chang Y.J."/>
            <person name="Jeffries C.D."/>
            <person name="Brettin T."/>
            <person name="Detter J.C."/>
            <person name="Han C."/>
            <person name="Rohde M."/>
            <person name="Goker M."/>
            <person name="Bristow J."/>
            <person name="Eisen J.A."/>
            <person name="Markowitz V."/>
            <person name="Hugenholtz P."/>
            <person name="Kyrpides N.C."/>
            <person name="Klenk H.P."/>
        </authorList>
    </citation>
    <scope>NUCLEOTIDE SEQUENCE [LARGE SCALE GENOMIC DNA]</scope>
    <source>
        <strain evidence="8">ATCC BAA-972 / CDC 1076 / CIP 108378 / DSM 44985 / JCM 13578</strain>
    </source>
</reference>
<dbReference type="InterPro" id="IPR009057">
    <property type="entry name" value="Homeodomain-like_sf"/>
</dbReference>
<dbReference type="RefSeq" id="WP_013137853.1">
    <property type="nucleotide sequence ID" value="NC_014168.1"/>
</dbReference>
<evidence type="ECO:0000313" key="7">
    <source>
        <dbReference type="EMBL" id="ADG97397.1"/>
    </source>
</evidence>
<dbReference type="InterPro" id="IPR050109">
    <property type="entry name" value="HTH-type_TetR-like_transc_reg"/>
</dbReference>
<dbReference type="AlphaFoldDB" id="D6ZEB7"/>
<feature type="domain" description="HTH tetR-type" evidence="6">
    <location>
        <begin position="11"/>
        <end position="71"/>
    </location>
</feature>
<evidence type="ECO:0000256" key="5">
    <source>
        <dbReference type="SAM" id="MobiDB-lite"/>
    </source>
</evidence>
<evidence type="ECO:0000256" key="4">
    <source>
        <dbReference type="PROSITE-ProRule" id="PRU00335"/>
    </source>
</evidence>